<comment type="similarity">
    <text evidence="1">Belongs to the thioesterase family.</text>
</comment>
<dbReference type="EMBL" id="CP033920">
    <property type="protein sequence ID" value="AZA49411.1"/>
    <property type="molecule type" value="Genomic_DNA"/>
</dbReference>
<sequence length="254" mass="29575">MNTFQGKYMNSTTTAKPKIIAIPFAGGNKYSFNKIEKEMSPGFEWITLELPGRGDRFTEPLLDNLPDMVDDLFVKIRQHIIKEEYLLLGHSMGCLLGYELMKKLRENNLKLPLCTFFLGRGAPEHNRFKNKKSALPQELFWDEIKKMGGMPNDFFDQKDLLEIFYPILKNDFRAIENYNYFKMDKPFSIPMNIIMGNEEIGEQAEKTSIKEMKDWGNETDADCTFEILEGNHFFIHEKSKIIAQKMMQSISQIV</sequence>
<dbReference type="InterPro" id="IPR001031">
    <property type="entry name" value="Thioesterase"/>
</dbReference>
<evidence type="ECO:0000313" key="3">
    <source>
        <dbReference type="EMBL" id="AZA49411.1"/>
    </source>
</evidence>
<dbReference type="InterPro" id="IPR012223">
    <property type="entry name" value="TEII"/>
</dbReference>
<dbReference type="Pfam" id="PF00975">
    <property type="entry name" value="Thioesterase"/>
    <property type="match status" value="1"/>
</dbReference>
<dbReference type="Gene3D" id="3.40.50.1820">
    <property type="entry name" value="alpha/beta hydrolase"/>
    <property type="match status" value="1"/>
</dbReference>
<proteinExistence type="inferred from homology"/>
<dbReference type="RefSeq" id="WP_123879626.1">
    <property type="nucleotide sequence ID" value="NZ_CP033920.1"/>
</dbReference>
<accession>A0A3G6N8J4</accession>
<reference evidence="6" key="3">
    <citation type="submission" date="2018-11" db="EMBL/GenBank/DDBJ databases">
        <title>Proposal to divide the Flavobacteriaceae and reorganize its genera based on Amino Acid Identity values calculated from whole genome sequences.</title>
        <authorList>
            <person name="Nicholson A.C."/>
            <person name="Gulvik C.A."/>
            <person name="Whitney A.M."/>
            <person name="Humrighouse B.W."/>
            <person name="Bell M."/>
            <person name="Holmes B."/>
            <person name="Steigerwalt A.G."/>
            <person name="Villarma A."/>
            <person name="Sheth M."/>
            <person name="Batra D."/>
            <person name="Pryor J."/>
            <person name="Bernardet J.-F."/>
            <person name="Hugo C."/>
            <person name="Kampfer P."/>
            <person name="Newman J."/>
            <person name="McQuiston J.R."/>
        </authorList>
    </citation>
    <scope>NUCLEOTIDE SEQUENCE [LARGE SCALE GENOMIC DNA]</scope>
    <source>
        <strain evidence="6">G0188</strain>
    </source>
</reference>
<dbReference type="Proteomes" id="UP000273270">
    <property type="component" value="Chromosome"/>
</dbReference>
<accession>A0A376DRQ7</accession>
<dbReference type="EMBL" id="UFVQ01000003">
    <property type="protein sequence ID" value="STC94287.1"/>
    <property type="molecule type" value="Genomic_DNA"/>
</dbReference>
<reference evidence="4 5" key="1">
    <citation type="submission" date="2018-06" db="EMBL/GenBank/DDBJ databases">
        <authorList>
            <consortium name="Pathogen Informatics"/>
            <person name="Doyle S."/>
        </authorList>
    </citation>
    <scope>NUCLEOTIDE SEQUENCE [LARGE SCALE GENOMIC DNA]</scope>
    <source>
        <strain evidence="4 5">NCTC13533</strain>
    </source>
</reference>
<dbReference type="EC" id="1.1.-.-" evidence="4"/>
<reference evidence="3" key="2">
    <citation type="submission" date="2018-11" db="EMBL/GenBank/DDBJ databases">
        <title>Proposal to divide the Flavobacteriaceae and reorganize its genera based on Amino Acid Identity values calculated from whole genome sequences.</title>
        <authorList>
            <person name="Nicholson A.C."/>
            <person name="Gulvik C.A."/>
            <person name="Whitney A.M."/>
            <person name="Humrighouse B.W."/>
            <person name="Bell M."/>
            <person name="Holmes B."/>
            <person name="Steigerwalt A."/>
            <person name="Villarma A."/>
            <person name="Sheth M."/>
            <person name="Batra D."/>
            <person name="Pryor J."/>
            <person name="Bernardet J.-F."/>
            <person name="Hugo C."/>
            <person name="Kampfer P."/>
            <person name="Newman J."/>
            <person name="Mcquiston J.R."/>
        </authorList>
    </citation>
    <scope>NUCLEOTIDE SEQUENCE [LARGE SCALE GENOMIC DNA]</scope>
    <source>
        <strain evidence="3">G0188</strain>
    </source>
</reference>
<dbReference type="PANTHER" id="PTHR11487">
    <property type="entry name" value="THIOESTERASE"/>
    <property type="match status" value="1"/>
</dbReference>
<evidence type="ECO:0000313" key="5">
    <source>
        <dbReference type="Proteomes" id="UP000255224"/>
    </source>
</evidence>
<dbReference type="GO" id="GO:0016491">
    <property type="term" value="F:oxidoreductase activity"/>
    <property type="evidence" value="ECO:0007669"/>
    <property type="project" value="UniProtKB-KW"/>
</dbReference>
<name>A0A376DRQ7_CHRCU</name>
<feature type="domain" description="Thioesterase" evidence="2">
    <location>
        <begin position="18"/>
        <end position="245"/>
    </location>
</feature>
<dbReference type="SUPFAM" id="SSF53474">
    <property type="entry name" value="alpha/beta-Hydrolases"/>
    <property type="match status" value="1"/>
</dbReference>
<dbReference type="AlphaFoldDB" id="A0A376DRQ7"/>
<dbReference type="OrthoDB" id="2213423at2"/>
<evidence type="ECO:0000313" key="4">
    <source>
        <dbReference type="EMBL" id="STC94287.1"/>
    </source>
</evidence>
<dbReference type="InterPro" id="IPR029058">
    <property type="entry name" value="AB_hydrolase_fold"/>
</dbReference>
<dbReference type="Proteomes" id="UP000255224">
    <property type="component" value="Unassembled WGS sequence"/>
</dbReference>
<keyword evidence="6" id="KW-1185">Reference proteome</keyword>
<dbReference type="GO" id="GO:0008610">
    <property type="term" value="P:lipid biosynthetic process"/>
    <property type="evidence" value="ECO:0007669"/>
    <property type="project" value="TreeGrafter"/>
</dbReference>
<gene>
    <name evidence="4" type="primary">lgrE</name>
    <name evidence="3" type="ORF">EG346_15025</name>
    <name evidence="4" type="ORF">NCTC13533_01501</name>
</gene>
<keyword evidence="4" id="KW-0560">Oxidoreductase</keyword>
<organism evidence="4 5">
    <name type="scientific">Chryseobacterium carnipullorum</name>
    <dbReference type="NCBI Taxonomy" id="1124835"/>
    <lineage>
        <taxon>Bacteria</taxon>
        <taxon>Pseudomonadati</taxon>
        <taxon>Bacteroidota</taxon>
        <taxon>Flavobacteriia</taxon>
        <taxon>Flavobacteriales</taxon>
        <taxon>Weeksellaceae</taxon>
        <taxon>Chryseobacterium group</taxon>
        <taxon>Chryseobacterium</taxon>
    </lineage>
</organism>
<dbReference type="PANTHER" id="PTHR11487:SF0">
    <property type="entry name" value="S-ACYL FATTY ACID SYNTHASE THIOESTERASE, MEDIUM CHAIN"/>
    <property type="match status" value="1"/>
</dbReference>
<dbReference type="KEGG" id="ccau:EG346_15025"/>
<evidence type="ECO:0000256" key="1">
    <source>
        <dbReference type="ARBA" id="ARBA00007169"/>
    </source>
</evidence>
<evidence type="ECO:0000259" key="2">
    <source>
        <dbReference type="Pfam" id="PF00975"/>
    </source>
</evidence>
<evidence type="ECO:0000313" key="6">
    <source>
        <dbReference type="Proteomes" id="UP000273270"/>
    </source>
</evidence>
<protein>
    <submittedName>
        <fullName evidence="4">Linear gramicidin dehydrogenase LgrE</fullName>
        <ecNumber evidence="4">1.1.-.-</ecNumber>
    </submittedName>
    <submittedName>
        <fullName evidence="3">Thioesterase</fullName>
    </submittedName>
</protein>